<dbReference type="EMBL" id="BPLR01002112">
    <property type="protein sequence ID" value="GIX70114.1"/>
    <property type="molecule type" value="Genomic_DNA"/>
</dbReference>
<evidence type="ECO:0000313" key="1">
    <source>
        <dbReference type="EMBL" id="GIX70114.1"/>
    </source>
</evidence>
<comment type="caution">
    <text evidence="1">The sequence shown here is derived from an EMBL/GenBank/DDBJ whole genome shotgun (WGS) entry which is preliminary data.</text>
</comment>
<sequence length="76" mass="8873">MYRIRRYDGMGGLIHLFSTRNWNEESEIHINFYFSEQFIRKLPAIDLTCLSSETSLSRFSGFEPGSFKNPNTLFTG</sequence>
<proteinExistence type="predicted"/>
<gene>
    <name evidence="1" type="ORF">CEXT_639601</name>
</gene>
<evidence type="ECO:0000313" key="2">
    <source>
        <dbReference type="Proteomes" id="UP001054945"/>
    </source>
</evidence>
<organism evidence="1 2">
    <name type="scientific">Caerostris extrusa</name>
    <name type="common">Bark spider</name>
    <name type="synonym">Caerostris bankana</name>
    <dbReference type="NCBI Taxonomy" id="172846"/>
    <lineage>
        <taxon>Eukaryota</taxon>
        <taxon>Metazoa</taxon>
        <taxon>Ecdysozoa</taxon>
        <taxon>Arthropoda</taxon>
        <taxon>Chelicerata</taxon>
        <taxon>Arachnida</taxon>
        <taxon>Araneae</taxon>
        <taxon>Araneomorphae</taxon>
        <taxon>Entelegynae</taxon>
        <taxon>Araneoidea</taxon>
        <taxon>Araneidae</taxon>
        <taxon>Caerostris</taxon>
    </lineage>
</organism>
<dbReference type="Proteomes" id="UP001054945">
    <property type="component" value="Unassembled WGS sequence"/>
</dbReference>
<reference evidence="1 2" key="1">
    <citation type="submission" date="2021-06" db="EMBL/GenBank/DDBJ databases">
        <title>Caerostris extrusa draft genome.</title>
        <authorList>
            <person name="Kono N."/>
            <person name="Arakawa K."/>
        </authorList>
    </citation>
    <scope>NUCLEOTIDE SEQUENCE [LARGE SCALE GENOMIC DNA]</scope>
</reference>
<protein>
    <submittedName>
        <fullName evidence="1">Uncharacterized protein</fullName>
    </submittedName>
</protein>
<dbReference type="AlphaFoldDB" id="A0AAV4MDM9"/>
<accession>A0AAV4MDM9</accession>
<keyword evidence="2" id="KW-1185">Reference proteome</keyword>
<name>A0AAV4MDM9_CAEEX</name>